<dbReference type="PANTHER" id="PTHR22930:SF85">
    <property type="entry name" value="GH03217P-RELATED"/>
    <property type="match status" value="1"/>
</dbReference>
<dbReference type="OrthoDB" id="6146606at2759"/>
<organism evidence="14 15">
    <name type="scientific">Crassostrea virginica</name>
    <name type="common">Eastern oyster</name>
    <dbReference type="NCBI Taxonomy" id="6565"/>
    <lineage>
        <taxon>Eukaryota</taxon>
        <taxon>Metazoa</taxon>
        <taxon>Spiralia</taxon>
        <taxon>Lophotrochozoa</taxon>
        <taxon>Mollusca</taxon>
        <taxon>Bivalvia</taxon>
        <taxon>Autobranchia</taxon>
        <taxon>Pteriomorphia</taxon>
        <taxon>Ostreida</taxon>
        <taxon>Ostreoidea</taxon>
        <taxon>Ostreidae</taxon>
        <taxon>Crassostrea</taxon>
    </lineage>
</organism>
<keyword evidence="8" id="KW-0479">Metal-binding</keyword>
<protein>
    <recommendedName>
        <fullName evidence="5">Putative nuclease HARBI1</fullName>
    </recommendedName>
    <alternativeName>
        <fullName evidence="11">Harbinger transposase-derived nuclease</fullName>
    </alternativeName>
</protein>
<evidence type="ECO:0000256" key="2">
    <source>
        <dbReference type="ARBA" id="ARBA00004123"/>
    </source>
</evidence>
<keyword evidence="6" id="KW-0963">Cytoplasm</keyword>
<dbReference type="InterPro" id="IPR026103">
    <property type="entry name" value="HARBI1_animal"/>
</dbReference>
<evidence type="ECO:0000256" key="7">
    <source>
        <dbReference type="ARBA" id="ARBA00022722"/>
    </source>
</evidence>
<keyword evidence="7" id="KW-0540">Nuclease</keyword>
<comment type="function">
    <text evidence="12">Transposase-derived protein that may have nuclease activity. Does not have transposase activity.</text>
</comment>
<evidence type="ECO:0000256" key="5">
    <source>
        <dbReference type="ARBA" id="ARBA00015519"/>
    </source>
</evidence>
<evidence type="ECO:0000256" key="1">
    <source>
        <dbReference type="ARBA" id="ARBA00001968"/>
    </source>
</evidence>
<sequence>MAAHRRLAIRARFVEYQQRRPRVFRDRSNPLEDLEEDEVFERYRFSPDNIIYILRLLPNLARPTRRNHPLPPLLQLLLCLRFLATRALHLLIGDSLSVSRSSAGRCIREVARGIANLHGQFIKFPTGQAAHEVKRAMSSIAGFPKVLGCIDGTQIRIRKPVENEVDFVNRKGYHSLNVQMCCDATFRITSCVAGWPGSVHDSRIFRQSRLCAQFKKWSP</sequence>
<evidence type="ECO:0000256" key="4">
    <source>
        <dbReference type="ARBA" id="ARBA00006958"/>
    </source>
</evidence>
<keyword evidence="10" id="KW-0539">Nucleus</keyword>
<evidence type="ECO:0000256" key="3">
    <source>
        <dbReference type="ARBA" id="ARBA00004496"/>
    </source>
</evidence>
<evidence type="ECO:0000256" key="6">
    <source>
        <dbReference type="ARBA" id="ARBA00022490"/>
    </source>
</evidence>
<dbReference type="RefSeq" id="XP_022286823.1">
    <property type="nucleotide sequence ID" value="XM_022431115.1"/>
</dbReference>
<dbReference type="InterPro" id="IPR045249">
    <property type="entry name" value="HARBI1-like"/>
</dbReference>
<evidence type="ECO:0000256" key="8">
    <source>
        <dbReference type="ARBA" id="ARBA00022723"/>
    </source>
</evidence>
<accession>A0A8B8A889</accession>
<gene>
    <name evidence="15" type="primary">LOC111099703</name>
</gene>
<name>A0A8B8A889_CRAVI</name>
<dbReference type="AlphaFoldDB" id="A0A8B8A889"/>
<evidence type="ECO:0000313" key="14">
    <source>
        <dbReference type="Proteomes" id="UP000694844"/>
    </source>
</evidence>
<comment type="similarity">
    <text evidence="4">Belongs to the HARBI1 family.</text>
</comment>
<dbReference type="InterPro" id="IPR027806">
    <property type="entry name" value="HARBI1_dom"/>
</dbReference>
<dbReference type="GO" id="GO:0005737">
    <property type="term" value="C:cytoplasm"/>
    <property type="evidence" value="ECO:0007669"/>
    <property type="project" value="UniProtKB-SubCell"/>
</dbReference>
<dbReference type="PRINTS" id="PR02086">
    <property type="entry name" value="PUTNUCHARBI1"/>
</dbReference>
<comment type="cofactor">
    <cofactor evidence="1">
        <name>a divalent metal cation</name>
        <dbReference type="ChEBI" id="CHEBI:60240"/>
    </cofactor>
</comment>
<dbReference type="KEGG" id="cvn:111099703"/>
<dbReference type="GO" id="GO:0005634">
    <property type="term" value="C:nucleus"/>
    <property type="evidence" value="ECO:0007669"/>
    <property type="project" value="UniProtKB-SubCell"/>
</dbReference>
<reference evidence="15" key="1">
    <citation type="submission" date="2025-08" db="UniProtKB">
        <authorList>
            <consortium name="RefSeq"/>
        </authorList>
    </citation>
    <scope>IDENTIFICATION</scope>
    <source>
        <tissue evidence="15">Whole sample</tissue>
    </source>
</reference>
<evidence type="ECO:0000256" key="12">
    <source>
        <dbReference type="ARBA" id="ARBA00045850"/>
    </source>
</evidence>
<keyword evidence="14" id="KW-1185">Reference proteome</keyword>
<dbReference type="Proteomes" id="UP000694844">
    <property type="component" value="Chromosome 6"/>
</dbReference>
<evidence type="ECO:0000259" key="13">
    <source>
        <dbReference type="Pfam" id="PF13359"/>
    </source>
</evidence>
<dbReference type="GO" id="GO:0016787">
    <property type="term" value="F:hydrolase activity"/>
    <property type="evidence" value="ECO:0007669"/>
    <property type="project" value="UniProtKB-KW"/>
</dbReference>
<dbReference type="Pfam" id="PF13359">
    <property type="entry name" value="DDE_Tnp_4"/>
    <property type="match status" value="1"/>
</dbReference>
<evidence type="ECO:0000256" key="11">
    <source>
        <dbReference type="ARBA" id="ARBA00030126"/>
    </source>
</evidence>
<evidence type="ECO:0000313" key="15">
    <source>
        <dbReference type="RefSeq" id="XP_022286823.1"/>
    </source>
</evidence>
<comment type="subcellular location">
    <subcellularLocation>
        <location evidence="3">Cytoplasm</location>
    </subcellularLocation>
    <subcellularLocation>
        <location evidence="2">Nucleus</location>
    </subcellularLocation>
</comment>
<dbReference type="GO" id="GO:0046872">
    <property type="term" value="F:metal ion binding"/>
    <property type="evidence" value="ECO:0007669"/>
    <property type="project" value="UniProtKB-KW"/>
</dbReference>
<dbReference type="PANTHER" id="PTHR22930">
    <property type="match status" value="1"/>
</dbReference>
<evidence type="ECO:0000256" key="9">
    <source>
        <dbReference type="ARBA" id="ARBA00022801"/>
    </source>
</evidence>
<dbReference type="GeneID" id="111099703"/>
<dbReference type="GO" id="GO:0004518">
    <property type="term" value="F:nuclease activity"/>
    <property type="evidence" value="ECO:0007669"/>
    <property type="project" value="UniProtKB-KW"/>
</dbReference>
<feature type="domain" description="DDE Tnp4" evidence="13">
    <location>
        <begin position="150"/>
        <end position="215"/>
    </location>
</feature>
<evidence type="ECO:0000256" key="10">
    <source>
        <dbReference type="ARBA" id="ARBA00023242"/>
    </source>
</evidence>
<proteinExistence type="inferred from homology"/>
<keyword evidence="9" id="KW-0378">Hydrolase</keyword>